<proteinExistence type="predicted"/>
<dbReference type="GO" id="GO:0003700">
    <property type="term" value="F:DNA-binding transcription factor activity"/>
    <property type="evidence" value="ECO:0007669"/>
    <property type="project" value="InterPro"/>
</dbReference>
<dbReference type="InterPro" id="IPR036388">
    <property type="entry name" value="WH-like_DNA-bd_sf"/>
</dbReference>
<accession>A0A371NDA8</accession>
<dbReference type="InterPro" id="IPR039422">
    <property type="entry name" value="MarR/SlyA-like"/>
</dbReference>
<dbReference type="InterPro" id="IPR036390">
    <property type="entry name" value="WH_DNA-bd_sf"/>
</dbReference>
<dbReference type="PANTHER" id="PTHR33164:SF58">
    <property type="entry name" value="DNA-BINDING TRANSCRIPTIONAL REPRESSOR SCOC"/>
    <property type="match status" value="1"/>
</dbReference>
<dbReference type="AlphaFoldDB" id="A0A371NDA8"/>
<dbReference type="SUPFAM" id="SSF46785">
    <property type="entry name" value="Winged helix' DNA-binding domain"/>
    <property type="match status" value="1"/>
</dbReference>
<reference evidence="2 3" key="1">
    <citation type="submission" date="2018-07" db="EMBL/GenBank/DDBJ databases">
        <title>Genomic Encyclopedia of Type Strains, Phase IV (KMG-IV): sequencing the most valuable type-strain genomes for metagenomic binning, comparative biology and taxonomic classification.</title>
        <authorList>
            <person name="Goeker M."/>
        </authorList>
    </citation>
    <scope>NUCLEOTIDE SEQUENCE [LARGE SCALE GENOMIC DNA]</scope>
    <source>
        <strain evidence="2 3">DSM 7466</strain>
    </source>
</reference>
<keyword evidence="2" id="KW-0238">DNA-binding</keyword>
<evidence type="ECO:0000313" key="2">
    <source>
        <dbReference type="EMBL" id="REE28424.1"/>
    </source>
</evidence>
<feature type="domain" description="HTH marR-type" evidence="1">
    <location>
        <begin position="19"/>
        <end position="153"/>
    </location>
</feature>
<evidence type="ECO:0000259" key="1">
    <source>
        <dbReference type="PROSITE" id="PS50995"/>
    </source>
</evidence>
<dbReference type="Pfam" id="PF12802">
    <property type="entry name" value="MarR_2"/>
    <property type="match status" value="1"/>
</dbReference>
<organism evidence="2 3">
    <name type="scientific">Methanothermobacter defluvii</name>
    <dbReference type="NCBI Taxonomy" id="49339"/>
    <lineage>
        <taxon>Archaea</taxon>
        <taxon>Methanobacteriati</taxon>
        <taxon>Methanobacteriota</taxon>
        <taxon>Methanomada group</taxon>
        <taxon>Methanobacteria</taxon>
        <taxon>Methanobacteriales</taxon>
        <taxon>Methanobacteriaceae</taxon>
        <taxon>Methanothermobacter</taxon>
    </lineage>
</organism>
<comment type="caution">
    <text evidence="2">The sequence shown here is derived from an EMBL/GenBank/DDBJ whole genome shotgun (WGS) entry which is preliminary data.</text>
</comment>
<dbReference type="PANTHER" id="PTHR33164">
    <property type="entry name" value="TRANSCRIPTIONAL REGULATOR, MARR FAMILY"/>
    <property type="match status" value="1"/>
</dbReference>
<sequence>MKDMQAIRDEHRETRESMERYILVALFLIEQRWSYIVSREFREDGITAKQWLFMVILGNVFERPPSMQEMADAMSTTHQNVKQLAVRLEDKGLLRIKKDPENRRILRLEPTGRFHEFWAGRDERDSATLKSLFDSLDDEEVKSLFNVFSKLEEASKQRYMEYRKR</sequence>
<dbReference type="SMART" id="SM00347">
    <property type="entry name" value="HTH_MARR"/>
    <property type="match status" value="1"/>
</dbReference>
<dbReference type="GO" id="GO:0003677">
    <property type="term" value="F:DNA binding"/>
    <property type="evidence" value="ECO:0007669"/>
    <property type="project" value="UniProtKB-KW"/>
</dbReference>
<dbReference type="RefSeq" id="WP_048901218.1">
    <property type="nucleotide sequence ID" value="NZ_QREL01000001.1"/>
</dbReference>
<dbReference type="PROSITE" id="PS50995">
    <property type="entry name" value="HTH_MARR_2"/>
    <property type="match status" value="1"/>
</dbReference>
<protein>
    <submittedName>
        <fullName evidence="2">DNA-binding MarR family transcriptional regulator</fullName>
    </submittedName>
</protein>
<dbReference type="GeneID" id="86199242"/>
<name>A0A371NDA8_9EURY</name>
<gene>
    <name evidence="2" type="ORF">C7452_0435</name>
</gene>
<dbReference type="Proteomes" id="UP000256864">
    <property type="component" value="Unassembled WGS sequence"/>
</dbReference>
<dbReference type="GO" id="GO:0006950">
    <property type="term" value="P:response to stress"/>
    <property type="evidence" value="ECO:0007669"/>
    <property type="project" value="TreeGrafter"/>
</dbReference>
<dbReference type="InterPro" id="IPR000835">
    <property type="entry name" value="HTH_MarR-typ"/>
</dbReference>
<keyword evidence="3" id="KW-1185">Reference proteome</keyword>
<dbReference type="EMBL" id="QREL01000001">
    <property type="protein sequence ID" value="REE28424.1"/>
    <property type="molecule type" value="Genomic_DNA"/>
</dbReference>
<dbReference type="Gene3D" id="1.10.10.10">
    <property type="entry name" value="Winged helix-like DNA-binding domain superfamily/Winged helix DNA-binding domain"/>
    <property type="match status" value="1"/>
</dbReference>
<evidence type="ECO:0000313" key="3">
    <source>
        <dbReference type="Proteomes" id="UP000256864"/>
    </source>
</evidence>